<feature type="compositionally biased region" description="Polar residues" evidence="4">
    <location>
        <begin position="1159"/>
        <end position="1174"/>
    </location>
</feature>
<keyword evidence="9" id="KW-1185">Reference proteome</keyword>
<dbReference type="GO" id="GO:0005634">
    <property type="term" value="C:nucleus"/>
    <property type="evidence" value="ECO:0007669"/>
    <property type="project" value="TreeGrafter"/>
</dbReference>
<dbReference type="InterPro" id="IPR026741">
    <property type="entry name" value="SNO"/>
</dbReference>
<evidence type="ECO:0000256" key="3">
    <source>
        <dbReference type="ARBA" id="ARBA00023163"/>
    </source>
</evidence>
<feature type="compositionally biased region" description="Basic and acidic residues" evidence="4">
    <location>
        <begin position="1241"/>
        <end position="1265"/>
    </location>
</feature>
<evidence type="ECO:0000256" key="4">
    <source>
        <dbReference type="SAM" id="MobiDB-lite"/>
    </source>
</evidence>
<feature type="compositionally biased region" description="Basic and acidic residues" evidence="4">
    <location>
        <begin position="1308"/>
        <end position="1328"/>
    </location>
</feature>
<dbReference type="Pfam" id="PF13872">
    <property type="entry name" value="AAA_34"/>
    <property type="match status" value="1"/>
</dbReference>
<keyword evidence="3" id="KW-0804">Transcription</keyword>
<feature type="domain" description="Strawberry notch AAA" evidence="6">
    <location>
        <begin position="96"/>
        <end position="407"/>
    </location>
</feature>
<evidence type="ECO:0000259" key="7">
    <source>
        <dbReference type="Pfam" id="PF25373"/>
    </source>
</evidence>
<comment type="caution">
    <text evidence="8">The sequence shown here is derived from an EMBL/GenBank/DDBJ whole genome shotgun (WGS) entry which is preliminary data.</text>
</comment>
<dbReference type="InterPro" id="IPR027417">
    <property type="entry name" value="P-loop_NTPase"/>
</dbReference>
<dbReference type="Pfam" id="PF25373">
    <property type="entry name" value="SBNO"/>
    <property type="match status" value="1"/>
</dbReference>
<dbReference type="Pfam" id="PF13871">
    <property type="entry name" value="Helicase_C_4"/>
    <property type="match status" value="1"/>
</dbReference>
<dbReference type="GO" id="GO:0006355">
    <property type="term" value="P:regulation of DNA-templated transcription"/>
    <property type="evidence" value="ECO:0007669"/>
    <property type="project" value="InterPro"/>
</dbReference>
<gene>
    <name evidence="8" type="ORF">V1264_019087</name>
</gene>
<dbReference type="GO" id="GO:0042393">
    <property type="term" value="F:histone binding"/>
    <property type="evidence" value="ECO:0007669"/>
    <property type="project" value="TreeGrafter"/>
</dbReference>
<reference evidence="8 9" key="1">
    <citation type="submission" date="2024-02" db="EMBL/GenBank/DDBJ databases">
        <title>Chromosome-scale genome assembly of the rough periwinkle Littorina saxatilis.</title>
        <authorList>
            <person name="De Jode A."/>
            <person name="Faria R."/>
            <person name="Formenti G."/>
            <person name="Sims Y."/>
            <person name="Smith T.P."/>
            <person name="Tracey A."/>
            <person name="Wood J.M.D."/>
            <person name="Zagrodzka Z.B."/>
            <person name="Johannesson K."/>
            <person name="Butlin R.K."/>
            <person name="Leder E.H."/>
        </authorList>
    </citation>
    <scope>NUCLEOTIDE SEQUENCE [LARGE SCALE GENOMIC DNA]</scope>
    <source>
        <strain evidence="8">Snail1</strain>
        <tissue evidence="8">Muscle</tissue>
    </source>
</reference>
<dbReference type="Gene3D" id="3.30.160.60">
    <property type="entry name" value="Classic Zinc Finger"/>
    <property type="match status" value="1"/>
</dbReference>
<comment type="similarity">
    <text evidence="1">Belongs to the SBNO family.</text>
</comment>
<evidence type="ECO:0000256" key="1">
    <source>
        <dbReference type="ARBA" id="ARBA00006992"/>
    </source>
</evidence>
<dbReference type="InterPro" id="IPR039187">
    <property type="entry name" value="SNO_AAA"/>
</dbReference>
<organism evidence="8 9">
    <name type="scientific">Littorina saxatilis</name>
    <dbReference type="NCBI Taxonomy" id="31220"/>
    <lineage>
        <taxon>Eukaryota</taxon>
        <taxon>Metazoa</taxon>
        <taxon>Spiralia</taxon>
        <taxon>Lophotrochozoa</taxon>
        <taxon>Mollusca</taxon>
        <taxon>Gastropoda</taxon>
        <taxon>Caenogastropoda</taxon>
        <taxon>Littorinimorpha</taxon>
        <taxon>Littorinoidea</taxon>
        <taxon>Littorinidae</taxon>
        <taxon>Littorina</taxon>
    </lineage>
</organism>
<feature type="region of interest" description="Disordered" evidence="4">
    <location>
        <begin position="1159"/>
        <end position="1331"/>
    </location>
</feature>
<evidence type="ECO:0000259" key="5">
    <source>
        <dbReference type="Pfam" id="PF13871"/>
    </source>
</evidence>
<proteinExistence type="inferred from homology"/>
<dbReference type="InterPro" id="IPR026937">
    <property type="entry name" value="SBNO_Helicase_C_dom"/>
</dbReference>
<feature type="domain" description="Strawberry notch helicase C" evidence="5">
    <location>
        <begin position="553"/>
        <end position="837"/>
    </location>
</feature>
<keyword evidence="2" id="KW-0805">Transcription regulation</keyword>
<dbReference type="GO" id="GO:0031490">
    <property type="term" value="F:chromatin DNA binding"/>
    <property type="evidence" value="ECO:0007669"/>
    <property type="project" value="TreeGrafter"/>
</dbReference>
<evidence type="ECO:0000313" key="9">
    <source>
        <dbReference type="Proteomes" id="UP001374579"/>
    </source>
</evidence>
<dbReference type="PANTHER" id="PTHR12706:SF33">
    <property type="entry name" value="PROTEIN WITH HELICASE_C DOMAIN"/>
    <property type="match status" value="1"/>
</dbReference>
<dbReference type="InterPro" id="IPR057332">
    <property type="entry name" value="SBNO_a/b_dom"/>
</dbReference>
<name>A0AAN9BFT3_9CAEN</name>
<dbReference type="SUPFAM" id="SSF52540">
    <property type="entry name" value="P-loop containing nucleoside triphosphate hydrolases"/>
    <property type="match status" value="2"/>
</dbReference>
<evidence type="ECO:0000313" key="8">
    <source>
        <dbReference type="EMBL" id="KAK7104354.1"/>
    </source>
</evidence>
<dbReference type="FunFam" id="3.40.50.300:FF:000342">
    <property type="entry name" value="Protein strawberry notch homolog 2"/>
    <property type="match status" value="1"/>
</dbReference>
<feature type="compositionally biased region" description="Basic and acidic residues" evidence="4">
    <location>
        <begin position="1203"/>
        <end position="1216"/>
    </location>
</feature>
<feature type="domain" description="SBNO alpha/beta" evidence="7">
    <location>
        <begin position="874"/>
        <end position="984"/>
    </location>
</feature>
<protein>
    <submittedName>
        <fullName evidence="8">Uncharacterized protein</fullName>
    </submittedName>
</protein>
<evidence type="ECO:0000259" key="6">
    <source>
        <dbReference type="Pfam" id="PF13872"/>
    </source>
</evidence>
<dbReference type="Proteomes" id="UP001374579">
    <property type="component" value="Unassembled WGS sequence"/>
</dbReference>
<sequence>MTDAHKAFLAAQGPVHPLLQQIQANSQIYPSYPGPGVNGTDTLMMAAMASGAAAGGSNPPTDDVSLDIAQEGLQESTSEEVFSNYKHREVVKGCQPHPADIVEAAPLAALELPKESYPIRDSLPEEAITQGKLSCLQLEGIIHACQRHQIVLANGQRAGFFIGDGAGVGKGRQIAGIILDNIARGRTRHIWFTISTDLIVDSRRDLTDIGCHTKVIDGCQELDRETRVLGLPPGLKEGIVFSTYATLVSSVQSGGKLNSARRSRLQQLIDWCGGPEYEGCLIFDECHKAKNFVPNKEQASTKVALAVTEIQRLLPKARVVYCSATGVSDVKNMAFMERLGLWGDGAPFRSFVEFLDTVQKKGLGIAEMLAMEMKSSGMYVSRGLSYRQAEFMTVEVPLTSEQKKVYDMSAALWGEICRSLDIALSRTSTTANRIWTTYWGAHQRFFKQLCMGLKVPAVVAEAKAALETGHCVVIGLQSTGEAALDTDLSQHNLDGPKRFISVCREIIRSFVKTNFPTHKTGNPGTEPVEDEWSAKAKKMLLDYAQQINLPDSPLDELIDKLGGPDQVAEMTGRKGRMVQRWPHTKPVYEQRATGQAAAGALENLNVKERNLFMAGKKFVAIISDAASTGISLHADERAGNKRRRVHITMELPWSADKAVQQLGRSHRSNQSSGPLYKLLTTDLGGERRFAAAVARRLQSLGALTKGDRRAASGADLKEFNFDTPYGRTALKTMYNCICQQQLAPGVNLTKLTTKDFLEFNTMLQESLVEMGLVEPDTLRSYARVDDRFLSDVAKFLNRILGLATEKQNLLFSYFTECLDVIIQNAKKEGRYDEGLQDISAASIQMIGEPKEVFTDLLRGHGTTKLVELEVDRGLDWEHAMTRYENYKDASPMTGFYKSKREMFGSKMFILVTPKENSTHLLHVARPSTGVSGFEQEQSDLLHKYKPIAIDDAKKGWTQSYENSKSSCMHGRHCKHKNTCTVGKRCYGLHLLCGNIATLMTVLEATLLRNGPMLGLSKFESRLRVVRVAVDGGERVVGVRYPEVLIPEVEKTLKEQKLVDRMQRVQAVMAHKQQMAATSQAGDTTLLSQLAPSSSSSSPSSSQEKPYIYSQARVEDVTPVNAKLRAKALRPPVTIKNFFKPKAGASTDDTDGLSQSWASTQLQTASPLPKTSQKTFTKEDGRLKPAQSDLEKDGDDCVVIGKSQESKSSKESDKDVAESCSPEQSIEETEKENHSQRKTRSKKEETSEGKTEQKKETTKRAKKTEASDDDDDDSYVPETRRGTKRKSSQMLTKAKTKQSRTAPTATTKSDSKGKEEKEKRCPICDKKFDPGTWNEEINAHIDNCLIE</sequence>
<evidence type="ECO:0000256" key="2">
    <source>
        <dbReference type="ARBA" id="ARBA00023015"/>
    </source>
</evidence>
<feature type="compositionally biased region" description="Polar residues" evidence="4">
    <location>
        <begin position="1298"/>
        <end position="1307"/>
    </location>
</feature>
<dbReference type="PANTHER" id="PTHR12706">
    <property type="entry name" value="STRAWBERRY NOTCH-RELATED"/>
    <property type="match status" value="1"/>
</dbReference>
<dbReference type="Gene3D" id="3.40.50.300">
    <property type="entry name" value="P-loop containing nucleotide triphosphate hydrolases"/>
    <property type="match status" value="1"/>
</dbReference>
<accession>A0AAN9BFT3</accession>
<dbReference type="EMBL" id="JBAMIC010000008">
    <property type="protein sequence ID" value="KAK7104354.1"/>
    <property type="molecule type" value="Genomic_DNA"/>
</dbReference>